<name>R7QR94_CHOCR</name>
<dbReference type="Gene3D" id="1.10.340.70">
    <property type="match status" value="1"/>
</dbReference>
<dbReference type="Gramene" id="CDF40992">
    <property type="protein sequence ID" value="CDF40992"/>
    <property type="gene ID" value="CHC_T00007572001"/>
</dbReference>
<dbReference type="GO" id="GO:0003676">
    <property type="term" value="F:nucleic acid binding"/>
    <property type="evidence" value="ECO:0007669"/>
    <property type="project" value="InterPro"/>
</dbReference>
<evidence type="ECO:0000256" key="2">
    <source>
        <dbReference type="ARBA" id="ARBA00022695"/>
    </source>
</evidence>
<dbReference type="Gene3D" id="2.40.50.40">
    <property type="match status" value="1"/>
</dbReference>
<feature type="domain" description="Chromo" evidence="8">
    <location>
        <begin position="772"/>
        <end position="822"/>
    </location>
</feature>
<keyword evidence="1" id="KW-0808">Transferase</keyword>
<evidence type="ECO:0000259" key="9">
    <source>
        <dbReference type="PROSITE" id="PS50994"/>
    </source>
</evidence>
<dbReference type="RefSeq" id="XP_005711286.1">
    <property type="nucleotide sequence ID" value="XM_005711229.1"/>
</dbReference>
<dbReference type="InterPro" id="IPR012337">
    <property type="entry name" value="RNaseH-like_sf"/>
</dbReference>
<dbReference type="KEGG" id="ccp:CHC_T00007572001"/>
<dbReference type="InterPro" id="IPR016197">
    <property type="entry name" value="Chromo-like_dom_sf"/>
</dbReference>
<dbReference type="CDD" id="cd00024">
    <property type="entry name" value="CD_CSD"/>
    <property type="match status" value="1"/>
</dbReference>
<dbReference type="Pfam" id="PF00665">
    <property type="entry name" value="rve"/>
    <property type="match status" value="1"/>
</dbReference>
<evidence type="ECO:0000259" key="8">
    <source>
        <dbReference type="PROSITE" id="PS50013"/>
    </source>
</evidence>
<dbReference type="InterPro" id="IPR043128">
    <property type="entry name" value="Rev_trsase/Diguanyl_cyclase"/>
</dbReference>
<keyword evidence="5" id="KW-0378">Hydrolase</keyword>
<dbReference type="SMART" id="SM00298">
    <property type="entry name" value="CHROMO"/>
    <property type="match status" value="1"/>
</dbReference>
<dbReference type="PROSITE" id="PS50013">
    <property type="entry name" value="CHROMO_2"/>
    <property type="match status" value="1"/>
</dbReference>
<evidence type="ECO:0008006" key="12">
    <source>
        <dbReference type="Google" id="ProtNLM"/>
    </source>
</evidence>
<dbReference type="GeneID" id="17319014"/>
<dbReference type="OrthoDB" id="3341476at2759"/>
<evidence type="ECO:0000313" key="11">
    <source>
        <dbReference type="Proteomes" id="UP000012073"/>
    </source>
</evidence>
<keyword evidence="11" id="KW-1185">Reference proteome</keyword>
<sequence length="822" mass="92714">MAIRVGVSRRRYRILQDLTGALHPHEDDLGDVKRCGSVPQTPQVPFLSTSVDYLGHVIRPGKLEVSSRTCEAIRQAEAATTQTGIRSFIGLCNVFRRFVPNFARIATPLNRKLEKGQPAKFGDLTDEEHEAFEELKRRLTSPPILALPKQKGGYKLDTDACDHQVGCTLLQDQEGPVYVPIRYWSRALTKQERDYTTTEKECLAIVWAILLLRPYLEGQRFTVRTDHDSLRWVLNLADAKGRLARCRLRLSEYDFIVEHRAGIKHQAADALWRLETTGLDTSTLRDEIPCYILPVMQDDLIREQKTDSYCKAMMEEVGKSGTQFEVNQHGLLCRRAPLDGSIQIVVPASLRARISFLSHYPRLQGHPGTSKMYETMRRLYYWPHMASDVQQTVADCRSCARVRGTQYSQQKKLTLFPAAGPLEFVAMDLYGPLPKTPHGNRHKLVITDRFTKLCRAIPLRTTQAQQVAQTFLDAWVYPYGMPDTLLTDNGPQFTAKFFEAVCGPLGIRHVLTTAYHPQTNGQAERFNRTLATRLRHYVSEHQRDWDDYVQPLTYAYNMQVHKSTSTTPFDLILTRHPPGISVQAPSSAIPSPNGSEPTSAQMKPITLQRVRKILSRAGTKLTHAQAQYKRNFDKAVRTLPSFEVGQEVFLDRPPDFSATPLENEDGHRKLLPKTTGPYRVIKAPVGGDTVTIERNGLLDAVSINRVTKVPQPSVPKAPSSVRSTPMAIPPASGTTPPERASVSRTTPTVSIDPDSEVPVHQDPAEAEADTEHAIDRIVAHGEADDGSLLYHVRWFGYSPKEDTWERADNLPENFIRRYRARH</sequence>
<dbReference type="GO" id="GO:0016787">
    <property type="term" value="F:hydrolase activity"/>
    <property type="evidence" value="ECO:0007669"/>
    <property type="project" value="UniProtKB-KW"/>
</dbReference>
<evidence type="ECO:0000256" key="6">
    <source>
        <dbReference type="ARBA" id="ARBA00022918"/>
    </source>
</evidence>
<dbReference type="SUPFAM" id="SSF53098">
    <property type="entry name" value="Ribonuclease H-like"/>
    <property type="match status" value="1"/>
</dbReference>
<dbReference type="Pfam" id="PF17921">
    <property type="entry name" value="Integrase_H2C2"/>
    <property type="match status" value="1"/>
</dbReference>
<dbReference type="AlphaFoldDB" id="R7QR94"/>
<dbReference type="PROSITE" id="PS50994">
    <property type="entry name" value="INTEGRASE"/>
    <property type="match status" value="1"/>
</dbReference>
<proteinExistence type="predicted"/>
<keyword evidence="4" id="KW-0255">Endonuclease</keyword>
<dbReference type="InterPro" id="IPR023780">
    <property type="entry name" value="Chromo_domain"/>
</dbReference>
<dbReference type="SUPFAM" id="SSF56672">
    <property type="entry name" value="DNA/RNA polymerases"/>
    <property type="match status" value="1"/>
</dbReference>
<dbReference type="FunFam" id="3.30.420.10:FF:000032">
    <property type="entry name" value="Retrovirus-related Pol polyprotein from transposon 297-like Protein"/>
    <property type="match status" value="1"/>
</dbReference>
<dbReference type="Proteomes" id="UP000012073">
    <property type="component" value="Unassembled WGS sequence"/>
</dbReference>
<dbReference type="CDD" id="cd09274">
    <property type="entry name" value="RNase_HI_RT_Ty3"/>
    <property type="match status" value="1"/>
</dbReference>
<dbReference type="Gene3D" id="3.30.70.270">
    <property type="match status" value="1"/>
</dbReference>
<dbReference type="PANTHER" id="PTHR37984">
    <property type="entry name" value="PROTEIN CBG26694"/>
    <property type="match status" value="1"/>
</dbReference>
<dbReference type="PANTHER" id="PTHR37984:SF5">
    <property type="entry name" value="PROTEIN NYNRIN-LIKE"/>
    <property type="match status" value="1"/>
</dbReference>
<dbReference type="Pfam" id="PF17917">
    <property type="entry name" value="RT_RNaseH"/>
    <property type="match status" value="1"/>
</dbReference>
<evidence type="ECO:0000256" key="1">
    <source>
        <dbReference type="ARBA" id="ARBA00022679"/>
    </source>
</evidence>
<evidence type="ECO:0000256" key="4">
    <source>
        <dbReference type="ARBA" id="ARBA00022759"/>
    </source>
</evidence>
<gene>
    <name evidence="10" type="ORF">CHC_T00007572001</name>
</gene>
<dbReference type="InterPro" id="IPR000953">
    <property type="entry name" value="Chromo/chromo_shadow_dom"/>
</dbReference>
<dbReference type="FunFam" id="3.10.20.370:FF:000001">
    <property type="entry name" value="Retrovirus-related Pol polyprotein from transposon 17.6-like protein"/>
    <property type="match status" value="1"/>
</dbReference>
<dbReference type="GO" id="GO:0015074">
    <property type="term" value="P:DNA integration"/>
    <property type="evidence" value="ECO:0007669"/>
    <property type="project" value="InterPro"/>
</dbReference>
<evidence type="ECO:0000256" key="3">
    <source>
        <dbReference type="ARBA" id="ARBA00022722"/>
    </source>
</evidence>
<dbReference type="InterPro" id="IPR036397">
    <property type="entry name" value="RNaseH_sf"/>
</dbReference>
<accession>R7QR94</accession>
<dbReference type="FunFam" id="1.10.340.70:FF:000001">
    <property type="entry name" value="Retrovirus-related Pol polyprotein from transposon gypsy-like Protein"/>
    <property type="match status" value="1"/>
</dbReference>
<feature type="domain" description="Integrase catalytic" evidence="9">
    <location>
        <begin position="417"/>
        <end position="576"/>
    </location>
</feature>
<dbReference type="SUPFAM" id="SSF54160">
    <property type="entry name" value="Chromo domain-like"/>
    <property type="match status" value="1"/>
</dbReference>
<protein>
    <recommendedName>
        <fullName evidence="12">Integrase catalytic domain-containing protein</fullName>
    </recommendedName>
</protein>
<evidence type="ECO:0000256" key="7">
    <source>
        <dbReference type="SAM" id="MobiDB-lite"/>
    </source>
</evidence>
<dbReference type="EMBL" id="HG002294">
    <property type="protein sequence ID" value="CDF40992.1"/>
    <property type="molecule type" value="Genomic_DNA"/>
</dbReference>
<organism evidence="10 11">
    <name type="scientific">Chondrus crispus</name>
    <name type="common">Carrageen Irish moss</name>
    <name type="synonym">Polymorpha crispa</name>
    <dbReference type="NCBI Taxonomy" id="2769"/>
    <lineage>
        <taxon>Eukaryota</taxon>
        <taxon>Rhodophyta</taxon>
        <taxon>Florideophyceae</taxon>
        <taxon>Rhodymeniophycidae</taxon>
        <taxon>Gigartinales</taxon>
        <taxon>Gigartinaceae</taxon>
        <taxon>Chondrus</taxon>
    </lineage>
</organism>
<dbReference type="InterPro" id="IPR050951">
    <property type="entry name" value="Retrovirus_Pol_polyprotein"/>
</dbReference>
<dbReference type="PhylomeDB" id="R7QR94"/>
<dbReference type="InterPro" id="IPR001584">
    <property type="entry name" value="Integrase_cat-core"/>
</dbReference>
<dbReference type="GO" id="GO:0003964">
    <property type="term" value="F:RNA-directed DNA polymerase activity"/>
    <property type="evidence" value="ECO:0007669"/>
    <property type="project" value="UniProtKB-KW"/>
</dbReference>
<evidence type="ECO:0000256" key="5">
    <source>
        <dbReference type="ARBA" id="ARBA00022801"/>
    </source>
</evidence>
<dbReference type="InterPro" id="IPR041373">
    <property type="entry name" value="RT_RNaseH"/>
</dbReference>
<dbReference type="InterPro" id="IPR041588">
    <property type="entry name" value="Integrase_H2C2"/>
</dbReference>
<dbReference type="InterPro" id="IPR043502">
    <property type="entry name" value="DNA/RNA_pol_sf"/>
</dbReference>
<evidence type="ECO:0000313" key="10">
    <source>
        <dbReference type="EMBL" id="CDF40992.1"/>
    </source>
</evidence>
<reference evidence="11" key="1">
    <citation type="journal article" date="2013" name="Proc. Natl. Acad. Sci. U.S.A.">
        <title>Genome structure and metabolic features in the red seaweed Chondrus crispus shed light on evolution of the Archaeplastida.</title>
        <authorList>
            <person name="Collen J."/>
            <person name="Porcel B."/>
            <person name="Carre W."/>
            <person name="Ball S.G."/>
            <person name="Chaparro C."/>
            <person name="Tonon T."/>
            <person name="Barbeyron T."/>
            <person name="Michel G."/>
            <person name="Noel B."/>
            <person name="Valentin K."/>
            <person name="Elias M."/>
            <person name="Artiguenave F."/>
            <person name="Arun A."/>
            <person name="Aury J.M."/>
            <person name="Barbosa-Neto J.F."/>
            <person name="Bothwell J.H."/>
            <person name="Bouget F.Y."/>
            <person name="Brillet L."/>
            <person name="Cabello-Hurtado F."/>
            <person name="Capella-Gutierrez S."/>
            <person name="Charrier B."/>
            <person name="Cladiere L."/>
            <person name="Cock J.M."/>
            <person name="Coelho S.M."/>
            <person name="Colleoni C."/>
            <person name="Czjzek M."/>
            <person name="Da Silva C."/>
            <person name="Delage L."/>
            <person name="Denoeud F."/>
            <person name="Deschamps P."/>
            <person name="Dittami S.M."/>
            <person name="Gabaldon T."/>
            <person name="Gachon C.M."/>
            <person name="Groisillier A."/>
            <person name="Herve C."/>
            <person name="Jabbari K."/>
            <person name="Katinka M."/>
            <person name="Kloareg B."/>
            <person name="Kowalczyk N."/>
            <person name="Labadie K."/>
            <person name="Leblanc C."/>
            <person name="Lopez P.J."/>
            <person name="McLachlan D.H."/>
            <person name="Meslet-Cladiere L."/>
            <person name="Moustafa A."/>
            <person name="Nehr Z."/>
            <person name="Nyvall Collen P."/>
            <person name="Panaud O."/>
            <person name="Partensky F."/>
            <person name="Poulain J."/>
            <person name="Rensing S.A."/>
            <person name="Rousvoal S."/>
            <person name="Samson G."/>
            <person name="Symeonidi A."/>
            <person name="Weissenbach J."/>
            <person name="Zambounis A."/>
            <person name="Wincker P."/>
            <person name="Boyen C."/>
        </authorList>
    </citation>
    <scope>NUCLEOTIDE SEQUENCE [LARGE SCALE GENOMIC DNA]</scope>
    <source>
        <strain evidence="11">cv. Stackhouse</strain>
    </source>
</reference>
<dbReference type="STRING" id="2769.R7QR94"/>
<dbReference type="Gene3D" id="3.30.420.10">
    <property type="entry name" value="Ribonuclease H-like superfamily/Ribonuclease H"/>
    <property type="match status" value="1"/>
</dbReference>
<feature type="region of interest" description="Disordered" evidence="7">
    <location>
        <begin position="711"/>
        <end position="759"/>
    </location>
</feature>
<dbReference type="Pfam" id="PF00385">
    <property type="entry name" value="Chromo"/>
    <property type="match status" value="1"/>
</dbReference>
<dbReference type="GO" id="GO:0004519">
    <property type="term" value="F:endonuclease activity"/>
    <property type="evidence" value="ECO:0007669"/>
    <property type="project" value="UniProtKB-KW"/>
</dbReference>
<keyword evidence="2" id="KW-0548">Nucleotidyltransferase</keyword>
<keyword evidence="3" id="KW-0540">Nuclease</keyword>
<keyword evidence="6" id="KW-0695">RNA-directed DNA polymerase</keyword>